<gene>
    <name evidence="1" type="ORF">NIES1031_15345</name>
</gene>
<dbReference type="Proteomes" id="UP000185984">
    <property type="component" value="Unassembled WGS sequence"/>
</dbReference>
<dbReference type="AlphaFoldDB" id="A0A1U7HM62"/>
<sequence length="225" mass="26187">MTSKIVDTWLTNSQEENAMFDDHYPLWKVMIERMSEKSLKGKTVLDFGCNQGGFLRVLYQQKPFQKGIGIDVARQAIQIANENKGSLPLTYEARDNLESFQSEIDVAFSHEVLYLIQDLKQHAQKIFDCLKAEGVYYAALGCHSDNPLWANWQKMIEAESNIEVQNYSLNFIADTFRNAGFAVFAQKFMLNDFMLMKESNSYFPSVVDSLNYYWDYKILWKFVKQ</sequence>
<dbReference type="OrthoDB" id="146133at2"/>
<dbReference type="STRING" id="247279.NIES1031_15345"/>
<protein>
    <submittedName>
        <fullName evidence="1">Uncharacterized protein</fullName>
    </submittedName>
</protein>
<dbReference type="EMBL" id="MRCC01000012">
    <property type="protein sequence ID" value="OKH24676.1"/>
    <property type="molecule type" value="Genomic_DNA"/>
</dbReference>
<reference evidence="1 2" key="1">
    <citation type="submission" date="2016-11" db="EMBL/GenBank/DDBJ databases">
        <title>Draft Genome Sequences of Nine Cyanobacterial Strains from Diverse Habitats.</title>
        <authorList>
            <person name="Zhu T."/>
            <person name="Hou S."/>
            <person name="Lu X."/>
            <person name="Hess W.R."/>
        </authorList>
    </citation>
    <scope>NUCLEOTIDE SEQUENCE [LARGE SCALE GENOMIC DNA]</scope>
    <source>
        <strain evidence="1 2">5.2 s.c.1</strain>
    </source>
</reference>
<dbReference type="Gene3D" id="3.40.50.150">
    <property type="entry name" value="Vaccinia Virus protein VP39"/>
    <property type="match status" value="1"/>
</dbReference>
<dbReference type="RefSeq" id="WP_073550401.1">
    <property type="nucleotide sequence ID" value="NZ_CAWMVK010000004.1"/>
</dbReference>
<evidence type="ECO:0000313" key="1">
    <source>
        <dbReference type="EMBL" id="OKH24676.1"/>
    </source>
</evidence>
<comment type="caution">
    <text evidence="1">The sequence shown here is derived from an EMBL/GenBank/DDBJ whole genome shotgun (WGS) entry which is preliminary data.</text>
</comment>
<dbReference type="InterPro" id="IPR029063">
    <property type="entry name" value="SAM-dependent_MTases_sf"/>
</dbReference>
<name>A0A1U7HM62_9CHRO</name>
<evidence type="ECO:0000313" key="2">
    <source>
        <dbReference type="Proteomes" id="UP000185984"/>
    </source>
</evidence>
<accession>A0A1U7HM62</accession>
<dbReference type="Pfam" id="PF13489">
    <property type="entry name" value="Methyltransf_23"/>
    <property type="match status" value="1"/>
</dbReference>
<dbReference type="SUPFAM" id="SSF53335">
    <property type="entry name" value="S-adenosyl-L-methionine-dependent methyltransferases"/>
    <property type="match status" value="1"/>
</dbReference>
<keyword evidence="2" id="KW-1185">Reference proteome</keyword>
<proteinExistence type="predicted"/>
<organism evidence="1 2">
    <name type="scientific">Chroogloeocystis siderophila 5.2 s.c.1</name>
    <dbReference type="NCBI Taxonomy" id="247279"/>
    <lineage>
        <taxon>Bacteria</taxon>
        <taxon>Bacillati</taxon>
        <taxon>Cyanobacteriota</taxon>
        <taxon>Cyanophyceae</taxon>
        <taxon>Oscillatoriophycideae</taxon>
        <taxon>Chroococcales</taxon>
        <taxon>Chroococcaceae</taxon>
        <taxon>Chroogloeocystis</taxon>
    </lineage>
</organism>
<dbReference type="CDD" id="cd02440">
    <property type="entry name" value="AdoMet_MTases"/>
    <property type="match status" value="1"/>
</dbReference>
<dbReference type="PANTHER" id="PTHR43861">
    <property type="entry name" value="TRANS-ACONITATE 2-METHYLTRANSFERASE-RELATED"/>
    <property type="match status" value="1"/>
</dbReference>